<dbReference type="Pfam" id="PF05050">
    <property type="entry name" value="Methyltransf_21"/>
    <property type="match status" value="1"/>
</dbReference>
<dbReference type="eggNOG" id="ENOG502S9FE">
    <property type="taxonomic scope" value="Eukaryota"/>
</dbReference>
<dbReference type="PANTHER" id="PTHR32026:SF6">
    <property type="entry name" value="METHYLTRANSFERASE FKBM DOMAIN-CONTAINING PROTEIN"/>
    <property type="match status" value="1"/>
</dbReference>
<evidence type="ECO:0000313" key="2">
    <source>
        <dbReference type="EMBL" id="EFO90953.1"/>
    </source>
</evidence>
<dbReference type="Proteomes" id="UP000008281">
    <property type="component" value="Unassembled WGS sequence"/>
</dbReference>
<organism evidence="3">
    <name type="scientific">Caenorhabditis remanei</name>
    <name type="common">Caenorhabditis vulgaris</name>
    <dbReference type="NCBI Taxonomy" id="31234"/>
    <lineage>
        <taxon>Eukaryota</taxon>
        <taxon>Metazoa</taxon>
        <taxon>Ecdysozoa</taxon>
        <taxon>Nematoda</taxon>
        <taxon>Chromadorea</taxon>
        <taxon>Rhabditida</taxon>
        <taxon>Rhabditina</taxon>
        <taxon>Rhabditomorpha</taxon>
        <taxon>Rhabditoidea</taxon>
        <taxon>Rhabditidae</taxon>
        <taxon>Peloderinae</taxon>
        <taxon>Caenorhabditis</taxon>
    </lineage>
</organism>
<evidence type="ECO:0000313" key="3">
    <source>
        <dbReference type="Proteomes" id="UP000008281"/>
    </source>
</evidence>
<dbReference type="OMA" id="CEACCEY"/>
<dbReference type="EMBL" id="DS268571">
    <property type="protein sequence ID" value="EFO90953.1"/>
    <property type="molecule type" value="Genomic_DNA"/>
</dbReference>
<gene>
    <name evidence="2" type="ORF">CRE_29035</name>
</gene>
<dbReference type="HOGENOM" id="CLU_074434_0_0_1"/>
<protein>
    <recommendedName>
        <fullName evidence="1">Methyltransferase FkbM domain-containing protein</fullName>
    </recommendedName>
</protein>
<dbReference type="InParanoid" id="E3NA42"/>
<reference evidence="2" key="1">
    <citation type="submission" date="2007-07" db="EMBL/GenBank/DDBJ databases">
        <title>PCAP assembly of the Caenorhabditis remanei genome.</title>
        <authorList>
            <consortium name="The Caenorhabditis remanei Sequencing Consortium"/>
            <person name="Wilson R.K."/>
        </authorList>
    </citation>
    <scope>NUCLEOTIDE SEQUENCE [LARGE SCALE GENOMIC DNA]</scope>
    <source>
        <strain evidence="2">PB4641</strain>
    </source>
</reference>
<sequence>MPKEWNVCSLTILLLVTILVTTISSYFKISNIGEFIFSVSTSLPKLMLEFSELLLLNLPNFPENYLTTPTATDTSNVIDLYQSETVKELRKKALISAENNRRVLFNASLRTNGQDFYRKVKMEAYCGQKERIGEKGDGGKYVCNPKKVKKDCTLMSLGLNNQIGYDKHIFEVTGGQCRILGADVDPQNQKTQDSYAKINGELFAGKIPTDLPIPRMLEKSGRKEVELLKIDIEKGEFTALEPLIRDYFVCQIFIEIHGTPSEHLKMLQTMAKYGFRIFNVDENPYCTFCCEYSLINELCMAQFEVVPLAITIPQTTD</sequence>
<dbReference type="FunCoup" id="E3NA42">
    <property type="interactions" value="20"/>
</dbReference>
<dbReference type="InterPro" id="IPR006342">
    <property type="entry name" value="FkbM_mtfrase"/>
</dbReference>
<accession>E3NA42</accession>
<keyword evidence="3" id="KW-1185">Reference proteome</keyword>
<name>E3NA42_CAERE</name>
<dbReference type="PANTHER" id="PTHR32026">
    <property type="entry name" value="METHYLTRANSFERASE-LIKE PROTEIN 24"/>
    <property type="match status" value="1"/>
</dbReference>
<dbReference type="AlphaFoldDB" id="E3NA42"/>
<dbReference type="OrthoDB" id="5815019at2759"/>
<evidence type="ECO:0000259" key="1">
    <source>
        <dbReference type="Pfam" id="PF05050"/>
    </source>
</evidence>
<feature type="domain" description="Methyltransferase FkbM" evidence="1">
    <location>
        <begin position="135"/>
        <end position="277"/>
    </location>
</feature>
<proteinExistence type="predicted"/>
<dbReference type="STRING" id="31234.E3NA42"/>
<dbReference type="InterPro" id="IPR026913">
    <property type="entry name" value="METTL24"/>
</dbReference>